<evidence type="ECO:0000259" key="1">
    <source>
        <dbReference type="Pfam" id="PF13700"/>
    </source>
</evidence>
<dbReference type="Proteomes" id="UP000239025">
    <property type="component" value="Plasmid PP1"/>
</dbReference>
<accession>A0A2K4W2J2</accession>
<protein>
    <submittedName>
        <fullName evidence="2">Transposase</fullName>
    </submittedName>
</protein>
<feature type="domain" description="DUF4158" evidence="1">
    <location>
        <begin position="5"/>
        <end position="92"/>
    </location>
</feature>
<reference evidence="3" key="1">
    <citation type="submission" date="2017-11" db="EMBL/GenBank/DDBJ databases">
        <authorList>
            <person name="Blom J."/>
        </authorList>
    </citation>
    <scope>NUCLEOTIDE SEQUENCE [LARGE SCALE GENOMIC DNA]</scope>
    <source>
        <plasmid evidence="3">PP1</plasmid>
    </source>
</reference>
<proteinExistence type="predicted"/>
<evidence type="ECO:0000313" key="2">
    <source>
        <dbReference type="EMBL" id="SOS30109.1"/>
    </source>
</evidence>
<dbReference type="Pfam" id="PF13700">
    <property type="entry name" value="DUF4158"/>
    <property type="match status" value="1"/>
</dbReference>
<dbReference type="AlphaFoldDB" id="A0A2K4W2J2"/>
<keyword evidence="3" id="KW-1185">Reference proteome</keyword>
<evidence type="ECO:0000313" key="3">
    <source>
        <dbReference type="Proteomes" id="UP000239025"/>
    </source>
</evidence>
<keyword evidence="2" id="KW-0614">Plasmid</keyword>
<sequence>MPVGFLTQEQRDGFGRYVDSPSREELERYFHLSDEDREAIQVLRGNHNRLGYAVLLTTVRFVGVLPDKPAAVPVEVLQVLCRQLAIPDPTASSAIAIIAAGYMPPIFRTALAIVISPIRASAFA</sequence>
<organism evidence="2 3">
    <name type="scientific">Pseudomonas cerasi</name>
    <dbReference type="NCBI Taxonomy" id="1583341"/>
    <lineage>
        <taxon>Bacteria</taxon>
        <taxon>Pseudomonadati</taxon>
        <taxon>Pseudomonadota</taxon>
        <taxon>Gammaproteobacteria</taxon>
        <taxon>Pseudomonadales</taxon>
        <taxon>Pseudomonadaceae</taxon>
        <taxon>Pseudomonas</taxon>
    </lineage>
</organism>
<name>A0A2K4W2J2_9PSED</name>
<dbReference type="EMBL" id="LT963396">
    <property type="protein sequence ID" value="SOS30109.1"/>
    <property type="molecule type" value="Genomic_DNA"/>
</dbReference>
<geneLocation type="plasmid" evidence="2 3">
    <name>PP1</name>
</geneLocation>
<dbReference type="InterPro" id="IPR025296">
    <property type="entry name" value="DUF4158"/>
</dbReference>
<gene>
    <name evidence="2" type="ORF">PL963_P100126</name>
</gene>